<dbReference type="Proteomes" id="UP000243579">
    <property type="component" value="Unassembled WGS sequence"/>
</dbReference>
<feature type="compositionally biased region" description="Low complexity" evidence="1">
    <location>
        <begin position="725"/>
        <end position="744"/>
    </location>
</feature>
<dbReference type="OrthoDB" id="64622at2759"/>
<keyword evidence="2" id="KW-0472">Membrane</keyword>
<feature type="region of interest" description="Disordered" evidence="1">
    <location>
        <begin position="651"/>
        <end position="686"/>
    </location>
</feature>
<feature type="region of interest" description="Disordered" evidence="1">
    <location>
        <begin position="720"/>
        <end position="757"/>
    </location>
</feature>
<evidence type="ECO:0000256" key="2">
    <source>
        <dbReference type="SAM" id="Phobius"/>
    </source>
</evidence>
<comment type="caution">
    <text evidence="4">The sequence shown here is derived from an EMBL/GenBank/DDBJ whole genome shotgun (WGS) entry which is preliminary data.</text>
</comment>
<feature type="signal peptide" evidence="3">
    <location>
        <begin position="1"/>
        <end position="16"/>
    </location>
</feature>
<dbReference type="AlphaFoldDB" id="A0A1V9YR75"/>
<evidence type="ECO:0000256" key="3">
    <source>
        <dbReference type="SAM" id="SignalP"/>
    </source>
</evidence>
<name>A0A1V9YR75_ACHHY</name>
<evidence type="ECO:0000313" key="5">
    <source>
        <dbReference type="Proteomes" id="UP000243579"/>
    </source>
</evidence>
<accession>A0A1V9YR75</accession>
<keyword evidence="5" id="KW-1185">Reference proteome</keyword>
<feature type="transmembrane region" description="Helical" evidence="2">
    <location>
        <begin position="521"/>
        <end position="543"/>
    </location>
</feature>
<evidence type="ECO:0000313" key="4">
    <source>
        <dbReference type="EMBL" id="OQR88177.1"/>
    </source>
</evidence>
<organism evidence="4 5">
    <name type="scientific">Achlya hypogyna</name>
    <name type="common">Oomycete</name>
    <name type="synonym">Protoachlya hypogyna</name>
    <dbReference type="NCBI Taxonomy" id="1202772"/>
    <lineage>
        <taxon>Eukaryota</taxon>
        <taxon>Sar</taxon>
        <taxon>Stramenopiles</taxon>
        <taxon>Oomycota</taxon>
        <taxon>Saprolegniomycetes</taxon>
        <taxon>Saprolegniales</taxon>
        <taxon>Achlyaceae</taxon>
        <taxon>Achlya</taxon>
    </lineage>
</organism>
<proteinExistence type="predicted"/>
<sequence>MRALRMAWLLVASVVGLDTTGFTVYCWSEAAPATSFAGGTACGFETLLQVANGEPRRPLAGVAFTVKYTGPSAMGLDLAHVAYSLGNASQPTAQITESFVGLFVNNETWHVDGTLAALPFVAVTPSVRKNFTSHGATNLTPATPLVLPDRAGNFIVLAKFTLADLAGGLYHFATFRSIDVQYPTPTRFPVIYDAKTTYCWTTDQVPFDQLTNNGDLAGFSSDCPVAMNVTAPLTAQSLSPVPVAWLLELRANYTGADAAAASSPILHTAVHLCSNTDDGYCHVFSQKPYVASSQELLGNFADTTRTAAFAGTLVSLPAGLYVGFAHAVVKGQNNLNVHVATYFQLKVDAGVPAVEGPFAPNTTYCWKLFAPTQIPSVTAASVLGTHSTGTSCPVALELAPIAPRLNESTPVSWTLSPDTSGASHLVELPANWSIAASRVASCAEPSCSPFGTTPVVAASAVARGAANTTLRWSTPGTYTLFAWATIDTLQGTRLDVATYATFTIPAPTAPTARRPLSTTTLALIVSTCVVAAALVALLGVLYYRRQQRKRLLWTQWQLSRAGLYPYGASSPCPLVGQHSVSDIPIMQSGLEDTSRVCVQASEVDVDQLPKRNVDLGVAHYLDHPRPDYPIHRGRTASAAYYAIDPTSRARSHRSVSARSDRALSNPAMYDPTRPERTVSNPAMYDPTRPERAISVTYDPTRDRHASISSLNRQLHEYAVVESPQVPESPRPSTTVSSTGSVTATYGRSVHATRQPRP</sequence>
<evidence type="ECO:0000256" key="1">
    <source>
        <dbReference type="SAM" id="MobiDB-lite"/>
    </source>
</evidence>
<protein>
    <recommendedName>
        <fullName evidence="6">Secreted protein</fullName>
    </recommendedName>
</protein>
<feature type="chain" id="PRO_5012280433" description="Secreted protein" evidence="3">
    <location>
        <begin position="17"/>
        <end position="757"/>
    </location>
</feature>
<gene>
    <name evidence="4" type="ORF">ACHHYP_07282</name>
</gene>
<keyword evidence="2" id="KW-1133">Transmembrane helix</keyword>
<evidence type="ECO:0008006" key="6">
    <source>
        <dbReference type="Google" id="ProtNLM"/>
    </source>
</evidence>
<keyword evidence="2" id="KW-0812">Transmembrane</keyword>
<dbReference type="EMBL" id="JNBR01001405">
    <property type="protein sequence ID" value="OQR88177.1"/>
    <property type="molecule type" value="Genomic_DNA"/>
</dbReference>
<reference evidence="4 5" key="1">
    <citation type="journal article" date="2014" name="Genome Biol. Evol.">
        <title>The secreted proteins of Achlya hypogyna and Thraustotheca clavata identify the ancestral oomycete secretome and reveal gene acquisitions by horizontal gene transfer.</title>
        <authorList>
            <person name="Misner I."/>
            <person name="Blouin N."/>
            <person name="Leonard G."/>
            <person name="Richards T.A."/>
            <person name="Lane C.E."/>
        </authorList>
    </citation>
    <scope>NUCLEOTIDE SEQUENCE [LARGE SCALE GENOMIC DNA]</scope>
    <source>
        <strain evidence="4 5">ATCC 48635</strain>
    </source>
</reference>
<keyword evidence="3" id="KW-0732">Signal</keyword>